<dbReference type="FunFam" id="3.90.230.10:FF:000009">
    <property type="entry name" value="xaa-Pro aminopeptidase 2"/>
    <property type="match status" value="1"/>
</dbReference>
<evidence type="ECO:0000256" key="2">
    <source>
        <dbReference type="ARBA" id="ARBA00022723"/>
    </source>
</evidence>
<proteinExistence type="inferred from homology"/>
<dbReference type="InterPro" id="IPR000587">
    <property type="entry name" value="Creatinase_N"/>
</dbReference>
<evidence type="ECO:0000256" key="3">
    <source>
        <dbReference type="ARBA" id="ARBA00022801"/>
    </source>
</evidence>
<dbReference type="SUPFAM" id="SSF55920">
    <property type="entry name" value="Creatinase/aminopeptidase"/>
    <property type="match status" value="1"/>
</dbReference>
<dbReference type="InterPro" id="IPR033740">
    <property type="entry name" value="Pept_M24B"/>
</dbReference>
<evidence type="ECO:0000259" key="4">
    <source>
        <dbReference type="Pfam" id="PF00557"/>
    </source>
</evidence>
<dbReference type="InterPro" id="IPR036005">
    <property type="entry name" value="Creatinase/aminopeptidase-like"/>
</dbReference>
<evidence type="ECO:0000313" key="7">
    <source>
        <dbReference type="EMBL" id="HIX44805.1"/>
    </source>
</evidence>
<dbReference type="SUPFAM" id="SSF53092">
    <property type="entry name" value="Creatinase/prolidase N-terminal domain"/>
    <property type="match status" value="1"/>
</dbReference>
<evidence type="ECO:0000313" key="8">
    <source>
        <dbReference type="Proteomes" id="UP000824246"/>
    </source>
</evidence>
<reference evidence="7" key="2">
    <citation type="submission" date="2021-04" db="EMBL/GenBank/DDBJ databases">
        <authorList>
            <person name="Gilroy R."/>
        </authorList>
    </citation>
    <scope>NUCLEOTIDE SEQUENCE</scope>
    <source>
        <strain evidence="7">ChiHjej12B11-16260</strain>
    </source>
</reference>
<dbReference type="Gene3D" id="3.90.230.10">
    <property type="entry name" value="Creatinase/methionine aminopeptidase superfamily"/>
    <property type="match status" value="1"/>
</dbReference>
<dbReference type="Pfam" id="PF16188">
    <property type="entry name" value="Peptidase_M24_C"/>
    <property type="match status" value="1"/>
</dbReference>
<dbReference type="GO" id="GO:0005737">
    <property type="term" value="C:cytoplasm"/>
    <property type="evidence" value="ECO:0007669"/>
    <property type="project" value="UniProtKB-ARBA"/>
</dbReference>
<accession>A0A9D1VQP2</accession>
<evidence type="ECO:0000259" key="6">
    <source>
        <dbReference type="Pfam" id="PF16188"/>
    </source>
</evidence>
<dbReference type="GO" id="GO:0046872">
    <property type="term" value="F:metal ion binding"/>
    <property type="evidence" value="ECO:0007669"/>
    <property type="project" value="UniProtKB-KW"/>
</dbReference>
<name>A0A9D1VQP2_9BACT</name>
<keyword evidence="3" id="KW-0378">Hydrolase</keyword>
<dbReference type="InterPro" id="IPR032416">
    <property type="entry name" value="Peptidase_M24_C"/>
</dbReference>
<evidence type="ECO:0000256" key="1">
    <source>
        <dbReference type="ARBA" id="ARBA00008766"/>
    </source>
</evidence>
<dbReference type="Pfam" id="PF16189">
    <property type="entry name" value="Creatinase_N_2"/>
    <property type="match status" value="1"/>
</dbReference>
<comment type="similarity">
    <text evidence="1">Belongs to the peptidase M24B family.</text>
</comment>
<comment type="caution">
    <text evidence="7">The sequence shown here is derived from an EMBL/GenBank/DDBJ whole genome shotgun (WGS) entry which is preliminary data.</text>
</comment>
<feature type="domain" description="Peptidase M24 C-terminal" evidence="6">
    <location>
        <begin position="530"/>
        <end position="589"/>
    </location>
</feature>
<keyword evidence="2" id="KW-0479">Metal-binding</keyword>
<keyword evidence="7" id="KW-0645">Protease</keyword>
<dbReference type="InterPro" id="IPR029149">
    <property type="entry name" value="Creatin/AminoP/Spt16_N"/>
</dbReference>
<dbReference type="InterPro" id="IPR050422">
    <property type="entry name" value="X-Pro_aminopeptidase_P"/>
</dbReference>
<dbReference type="Gene3D" id="3.40.350.10">
    <property type="entry name" value="Creatinase/prolidase N-terminal domain"/>
    <property type="match status" value="2"/>
</dbReference>
<dbReference type="Pfam" id="PF00557">
    <property type="entry name" value="Peptidase_M24"/>
    <property type="match status" value="1"/>
</dbReference>
<reference evidence="7" key="1">
    <citation type="journal article" date="2021" name="PeerJ">
        <title>Extensive microbial diversity within the chicken gut microbiome revealed by metagenomics and culture.</title>
        <authorList>
            <person name="Gilroy R."/>
            <person name="Ravi A."/>
            <person name="Getino M."/>
            <person name="Pursley I."/>
            <person name="Horton D.L."/>
            <person name="Alikhan N.F."/>
            <person name="Baker D."/>
            <person name="Gharbi K."/>
            <person name="Hall N."/>
            <person name="Watson M."/>
            <person name="Adriaenssens E.M."/>
            <person name="Foster-Nyarko E."/>
            <person name="Jarju S."/>
            <person name="Secka A."/>
            <person name="Antonio M."/>
            <person name="Oren A."/>
            <person name="Chaudhuri R.R."/>
            <person name="La Ragione R."/>
            <person name="Hildebrand F."/>
            <person name="Pallen M.J."/>
        </authorList>
    </citation>
    <scope>NUCLEOTIDE SEQUENCE</scope>
    <source>
        <strain evidence="7">ChiHjej12B11-16260</strain>
    </source>
</reference>
<dbReference type="Proteomes" id="UP000824246">
    <property type="component" value="Unassembled WGS sequence"/>
</dbReference>
<sequence>MGTEISSRLAALRAEMASLGIDAYIIPGTDPHQSEYYAEHWDFRTWISGFDGSAGTVVVTLQEAGLWTDSRYFLQADEQLAESGIKLFKEGLPDTPSYTEWLTTVLPGQATVAIDGELFPVTAVEAMQKVFAAQGLQLKNDFTPYEHIWKERPEIPQHPFFVHDLKYCGEDTASKVSRALDLTRRAGADALLLAALDEIAWLFNIRGCDVHCNPVTIAYAYIDDERRILFIDERKIDAAGKAYLQEEGIENMPYSAVFDFAGHIQKNVLIDPAKTNYALARALNTGVVRAASPIATLKAVKNKVQIDGLRHAMIRDGVALIRFFRWLDNNIDTGNVTEISAAKQLRAYRAEQELFVDESFDTIAGFNEHGAIVHYTATPESDAKITRKGFLLVDSGAQYLDGTTDITRTFVIGSLTPRQKRDFTLVLKGHIALSLCRFPQGTRGAQLDVLAREPLWNEGLTYLHGTGHGVGHFLNVHEGPQSIRLQENPVALVPGMITSCEPGLYRTGEYGIRHENLLLTVEDKETDFGKFYRFEPLTLFPFDKRALDISILSPHEIAWINDYHRMVYDKLKGSLTSDECKWLLEATSAL</sequence>
<dbReference type="GO" id="GO:0070006">
    <property type="term" value="F:metalloaminopeptidase activity"/>
    <property type="evidence" value="ECO:0007669"/>
    <property type="project" value="InterPro"/>
</dbReference>
<dbReference type="PANTHER" id="PTHR43763">
    <property type="entry name" value="XAA-PRO AMINOPEPTIDASE 1"/>
    <property type="match status" value="1"/>
</dbReference>
<protein>
    <submittedName>
        <fullName evidence="7">Aminopeptidase P family protein</fullName>
    </submittedName>
</protein>
<dbReference type="Pfam" id="PF01321">
    <property type="entry name" value="Creatinase_N"/>
    <property type="match status" value="1"/>
</dbReference>
<keyword evidence="7" id="KW-0031">Aminopeptidase</keyword>
<dbReference type="AlphaFoldDB" id="A0A9D1VQP2"/>
<dbReference type="PANTHER" id="PTHR43763:SF6">
    <property type="entry name" value="XAA-PRO AMINOPEPTIDASE 1"/>
    <property type="match status" value="1"/>
</dbReference>
<evidence type="ECO:0000259" key="5">
    <source>
        <dbReference type="Pfam" id="PF01321"/>
    </source>
</evidence>
<gene>
    <name evidence="7" type="ORF">H9982_01150</name>
</gene>
<dbReference type="EMBL" id="DXFB01000026">
    <property type="protein sequence ID" value="HIX44805.1"/>
    <property type="molecule type" value="Genomic_DNA"/>
</dbReference>
<dbReference type="CDD" id="cd01085">
    <property type="entry name" value="APP"/>
    <property type="match status" value="1"/>
</dbReference>
<organism evidence="7 8">
    <name type="scientific">Candidatus Barnesiella excrementipullorum</name>
    <dbReference type="NCBI Taxonomy" id="2838479"/>
    <lineage>
        <taxon>Bacteria</taxon>
        <taxon>Pseudomonadati</taxon>
        <taxon>Bacteroidota</taxon>
        <taxon>Bacteroidia</taxon>
        <taxon>Bacteroidales</taxon>
        <taxon>Barnesiellaceae</taxon>
        <taxon>Barnesiella</taxon>
    </lineage>
</organism>
<dbReference type="InterPro" id="IPR000994">
    <property type="entry name" value="Pept_M24"/>
</dbReference>
<feature type="domain" description="Peptidase M24" evidence="4">
    <location>
        <begin position="308"/>
        <end position="520"/>
    </location>
</feature>
<feature type="domain" description="Creatinase N-terminal" evidence="5">
    <location>
        <begin position="8"/>
        <end position="132"/>
    </location>
</feature>